<name>A0A0G0BUK3_9BACT</name>
<proteinExistence type="predicted"/>
<dbReference type="Proteomes" id="UP000034923">
    <property type="component" value="Unassembled WGS sequence"/>
</dbReference>
<organism evidence="1 2">
    <name type="scientific">Candidatus Nomurabacteria bacterium GW2011_GWB1_35_20</name>
    <dbReference type="NCBI Taxonomy" id="1618740"/>
    <lineage>
        <taxon>Bacteria</taxon>
        <taxon>Candidatus Nomuraibacteriota</taxon>
    </lineage>
</organism>
<feature type="non-terminal residue" evidence="1">
    <location>
        <position position="1"/>
    </location>
</feature>
<evidence type="ECO:0000313" key="1">
    <source>
        <dbReference type="EMBL" id="KKP73013.1"/>
    </source>
</evidence>
<protein>
    <submittedName>
        <fullName evidence="1">Uncharacterized protein</fullName>
    </submittedName>
</protein>
<dbReference type="EMBL" id="LBQE01000001">
    <property type="protein sequence ID" value="KKP73013.1"/>
    <property type="molecule type" value="Genomic_DNA"/>
</dbReference>
<evidence type="ECO:0000313" key="2">
    <source>
        <dbReference type="Proteomes" id="UP000034923"/>
    </source>
</evidence>
<comment type="caution">
    <text evidence="1">The sequence shown here is derived from an EMBL/GenBank/DDBJ whole genome shotgun (WGS) entry which is preliminary data.</text>
</comment>
<sequence>KKEKKDTAEEIIVDDDTEDWSAVPAFLRRKKN</sequence>
<accession>A0A0G0BUK3</accession>
<gene>
    <name evidence="1" type="ORF">UR70_C0001G0001</name>
</gene>
<reference evidence="1 2" key="1">
    <citation type="journal article" date="2015" name="Nature">
        <title>rRNA introns, odd ribosomes, and small enigmatic genomes across a large radiation of phyla.</title>
        <authorList>
            <person name="Brown C.T."/>
            <person name="Hug L.A."/>
            <person name="Thomas B.C."/>
            <person name="Sharon I."/>
            <person name="Castelle C.J."/>
            <person name="Singh A."/>
            <person name="Wilkins M.J."/>
            <person name="Williams K.H."/>
            <person name="Banfield J.F."/>
        </authorList>
    </citation>
    <scope>NUCLEOTIDE SEQUENCE [LARGE SCALE GENOMIC DNA]</scope>
</reference>
<dbReference type="AlphaFoldDB" id="A0A0G0BUK3"/>